<evidence type="ECO:0000256" key="1">
    <source>
        <dbReference type="SAM" id="Phobius"/>
    </source>
</evidence>
<dbReference type="EMBL" id="LIAE01007520">
    <property type="protein sequence ID" value="PAV78743.1"/>
    <property type="molecule type" value="Genomic_DNA"/>
</dbReference>
<proteinExistence type="predicted"/>
<feature type="transmembrane region" description="Helical" evidence="1">
    <location>
        <begin position="85"/>
        <end position="108"/>
    </location>
</feature>
<accession>A0A2A2KY49</accession>
<keyword evidence="1" id="KW-0812">Transmembrane</keyword>
<evidence type="ECO:0000313" key="2">
    <source>
        <dbReference type="EMBL" id="PAV78743.1"/>
    </source>
</evidence>
<keyword evidence="3" id="KW-1185">Reference proteome</keyword>
<feature type="transmembrane region" description="Helical" evidence="1">
    <location>
        <begin position="59"/>
        <end position="79"/>
    </location>
</feature>
<dbReference type="Pfam" id="PF25093">
    <property type="entry name" value="DUF7807"/>
    <property type="match status" value="1"/>
</dbReference>
<evidence type="ECO:0000313" key="3">
    <source>
        <dbReference type="Proteomes" id="UP000218231"/>
    </source>
</evidence>
<reference evidence="2 3" key="1">
    <citation type="journal article" date="2017" name="Curr. Biol.">
        <title>Genome architecture and evolution of a unichromosomal asexual nematode.</title>
        <authorList>
            <person name="Fradin H."/>
            <person name="Zegar C."/>
            <person name="Gutwein M."/>
            <person name="Lucas J."/>
            <person name="Kovtun M."/>
            <person name="Corcoran D."/>
            <person name="Baugh L.R."/>
            <person name="Kiontke K."/>
            <person name="Gunsalus K."/>
            <person name="Fitch D.H."/>
            <person name="Piano F."/>
        </authorList>
    </citation>
    <scope>NUCLEOTIDE SEQUENCE [LARGE SCALE GENOMIC DNA]</scope>
    <source>
        <strain evidence="2">PF1309</strain>
    </source>
</reference>
<gene>
    <name evidence="2" type="ORF">WR25_24470</name>
</gene>
<comment type="caution">
    <text evidence="2">The sequence shown here is derived from an EMBL/GenBank/DDBJ whole genome shotgun (WGS) entry which is preliminary data.</text>
</comment>
<keyword evidence="1" id="KW-0472">Membrane</keyword>
<feature type="transmembrane region" description="Helical" evidence="1">
    <location>
        <begin position="27"/>
        <end position="47"/>
    </location>
</feature>
<organism evidence="2 3">
    <name type="scientific">Diploscapter pachys</name>
    <dbReference type="NCBI Taxonomy" id="2018661"/>
    <lineage>
        <taxon>Eukaryota</taxon>
        <taxon>Metazoa</taxon>
        <taxon>Ecdysozoa</taxon>
        <taxon>Nematoda</taxon>
        <taxon>Chromadorea</taxon>
        <taxon>Rhabditida</taxon>
        <taxon>Rhabditina</taxon>
        <taxon>Rhabditomorpha</taxon>
        <taxon>Rhabditoidea</taxon>
        <taxon>Rhabditidae</taxon>
        <taxon>Diploscapter</taxon>
    </lineage>
</organism>
<dbReference type="Proteomes" id="UP000218231">
    <property type="component" value="Unassembled WGS sequence"/>
</dbReference>
<protein>
    <submittedName>
        <fullName evidence="2">Uncharacterized protein</fullName>
    </submittedName>
</protein>
<sequence>MPYFGLSHWLSPTQSGATCNLNMKKTVLAVLTFTLIIMLGIAQYLFITKFYLAMPPLAHAILFLAEIIAFLISIHGLYAENAYCMIPLGILEVIRVISLSILIIYYIVQLFTSNNRTDYHVPEFEEDKSQQGDVLEKKFIL</sequence>
<dbReference type="AlphaFoldDB" id="A0A2A2KY49"/>
<keyword evidence="1" id="KW-1133">Transmembrane helix</keyword>
<dbReference type="InterPro" id="IPR056709">
    <property type="entry name" value="DUF7807"/>
</dbReference>
<name>A0A2A2KY49_9BILA</name>